<keyword evidence="1" id="KW-0812">Transmembrane</keyword>
<feature type="transmembrane region" description="Helical" evidence="1">
    <location>
        <begin position="240"/>
        <end position="260"/>
    </location>
</feature>
<feature type="transmembrane region" description="Helical" evidence="1">
    <location>
        <begin position="211"/>
        <end position="234"/>
    </location>
</feature>
<keyword evidence="4" id="KW-1185">Reference proteome</keyword>
<name>A0AAJ0F927_9PEZI</name>
<protein>
    <recommendedName>
        <fullName evidence="2">DUF6594 domain-containing protein</fullName>
    </recommendedName>
</protein>
<evidence type="ECO:0000256" key="1">
    <source>
        <dbReference type="SAM" id="Phobius"/>
    </source>
</evidence>
<dbReference type="PANTHER" id="PTHR34502:SF4">
    <property type="entry name" value="DUF6594 DOMAIN-CONTAINING PROTEIN"/>
    <property type="match status" value="1"/>
</dbReference>
<dbReference type="AlphaFoldDB" id="A0AAJ0F927"/>
<dbReference type="EMBL" id="MU839839">
    <property type="protein sequence ID" value="KAK1752745.1"/>
    <property type="molecule type" value="Genomic_DNA"/>
</dbReference>
<evidence type="ECO:0000313" key="3">
    <source>
        <dbReference type="EMBL" id="KAK1752745.1"/>
    </source>
</evidence>
<feature type="domain" description="DUF6594" evidence="2">
    <location>
        <begin position="12"/>
        <end position="279"/>
    </location>
</feature>
<gene>
    <name evidence="3" type="ORF">QBC47DRAFT_389193</name>
</gene>
<keyword evidence="1" id="KW-1133">Transmembrane helix</keyword>
<evidence type="ECO:0000259" key="2">
    <source>
        <dbReference type="Pfam" id="PF20237"/>
    </source>
</evidence>
<accession>A0AAJ0F927</accession>
<dbReference type="Pfam" id="PF20237">
    <property type="entry name" value="DUF6594"/>
    <property type="match status" value="1"/>
</dbReference>
<dbReference type="Proteomes" id="UP001239445">
    <property type="component" value="Unassembled WGS sequence"/>
</dbReference>
<evidence type="ECO:0000313" key="4">
    <source>
        <dbReference type="Proteomes" id="UP001239445"/>
    </source>
</evidence>
<comment type="caution">
    <text evidence="3">The sequence shown here is derived from an EMBL/GenBank/DDBJ whole genome shotgun (WGS) entry which is preliminary data.</text>
</comment>
<dbReference type="PANTHER" id="PTHR34502">
    <property type="entry name" value="DUF6594 DOMAIN-CONTAINING PROTEIN-RELATED"/>
    <property type="match status" value="1"/>
</dbReference>
<keyword evidence="1" id="KW-0472">Membrane</keyword>
<dbReference type="InterPro" id="IPR046529">
    <property type="entry name" value="DUF6594"/>
</dbReference>
<sequence>MDIENATEASGFPLLARRIALNPDYESFIFRKFDRLSARNLLHLEGKLAYLEHKLDQADKHAFSPTADTESHRSIRAWEAFEENAEDIRRPEYARMKIAEQIQETLAIYQEALIRQNQIATLERPKKRALDVARHLSHTEVSDASGNTRKRSLLSGLSEQRLDDRHHHDLVAVRKPAEKDLVSRYLQDHWMFKTTSTGDDFEYIKEKHVNWVAAGVSTVAAALLLLGAIVMLHFLHDETAQLGVIAMLAVLFAISVGVLTNARRAETFAATAAYAAVLVVFVSSDTGPSSCTCTVQA</sequence>
<reference evidence="3" key="1">
    <citation type="submission" date="2023-06" db="EMBL/GenBank/DDBJ databases">
        <title>Genome-scale phylogeny and comparative genomics of the fungal order Sordariales.</title>
        <authorList>
            <consortium name="Lawrence Berkeley National Laboratory"/>
            <person name="Hensen N."/>
            <person name="Bonometti L."/>
            <person name="Westerberg I."/>
            <person name="Brannstrom I.O."/>
            <person name="Guillou S."/>
            <person name="Cros-Aarteil S."/>
            <person name="Calhoun S."/>
            <person name="Haridas S."/>
            <person name="Kuo A."/>
            <person name="Mondo S."/>
            <person name="Pangilinan J."/>
            <person name="Riley R."/>
            <person name="Labutti K."/>
            <person name="Andreopoulos B."/>
            <person name="Lipzen A."/>
            <person name="Chen C."/>
            <person name="Yanf M."/>
            <person name="Daum C."/>
            <person name="Ng V."/>
            <person name="Clum A."/>
            <person name="Steindorff A."/>
            <person name="Ohm R."/>
            <person name="Martin F."/>
            <person name="Silar P."/>
            <person name="Natvig D."/>
            <person name="Lalanne C."/>
            <person name="Gautier V."/>
            <person name="Ament-Velasquez S.L."/>
            <person name="Kruys A."/>
            <person name="Hutchinson M.I."/>
            <person name="Powell A.J."/>
            <person name="Barry K."/>
            <person name="Miller A.N."/>
            <person name="Grigoriev I.V."/>
            <person name="Debuchy R."/>
            <person name="Gladieux P."/>
            <person name="Thoren M.H."/>
            <person name="Johannesson H."/>
        </authorList>
    </citation>
    <scope>NUCLEOTIDE SEQUENCE</scope>
    <source>
        <strain evidence="3">PSN4</strain>
    </source>
</reference>
<proteinExistence type="predicted"/>
<organism evidence="3 4">
    <name type="scientific">Echria macrotheca</name>
    <dbReference type="NCBI Taxonomy" id="438768"/>
    <lineage>
        <taxon>Eukaryota</taxon>
        <taxon>Fungi</taxon>
        <taxon>Dikarya</taxon>
        <taxon>Ascomycota</taxon>
        <taxon>Pezizomycotina</taxon>
        <taxon>Sordariomycetes</taxon>
        <taxon>Sordariomycetidae</taxon>
        <taxon>Sordariales</taxon>
        <taxon>Schizotheciaceae</taxon>
        <taxon>Echria</taxon>
    </lineage>
</organism>